<name>A0A1G2QMP1_9BACT</name>
<dbReference type="Proteomes" id="UP000177140">
    <property type="component" value="Unassembled WGS sequence"/>
</dbReference>
<comment type="caution">
    <text evidence="1">The sequence shown here is derived from an EMBL/GenBank/DDBJ whole genome shotgun (WGS) entry which is preliminary data.</text>
</comment>
<accession>A0A1G2QMP1</accession>
<proteinExistence type="predicted"/>
<evidence type="ECO:0000313" key="1">
    <source>
        <dbReference type="EMBL" id="OHA61697.1"/>
    </source>
</evidence>
<dbReference type="AlphaFoldDB" id="A0A1G2QMP1"/>
<organism evidence="1 2">
    <name type="scientific">Candidatus Vogelbacteria bacterium RIFOXYD2_FULL_44_9</name>
    <dbReference type="NCBI Taxonomy" id="1802441"/>
    <lineage>
        <taxon>Bacteria</taxon>
        <taxon>Candidatus Vogeliibacteriota</taxon>
    </lineage>
</organism>
<sequence>MSVIDASEDLSMKMTVQIATMTGPDNRWYTGEEVGHDPTNDEASFRFILKGEAERFDQWWRGISWQQKFQEYWKAIMFLTERGERFPQSV</sequence>
<evidence type="ECO:0000313" key="2">
    <source>
        <dbReference type="Proteomes" id="UP000177140"/>
    </source>
</evidence>
<reference evidence="1 2" key="1">
    <citation type="journal article" date="2016" name="Nat. Commun.">
        <title>Thousands of microbial genomes shed light on interconnected biogeochemical processes in an aquifer system.</title>
        <authorList>
            <person name="Anantharaman K."/>
            <person name="Brown C.T."/>
            <person name="Hug L.A."/>
            <person name="Sharon I."/>
            <person name="Castelle C.J."/>
            <person name="Probst A.J."/>
            <person name="Thomas B.C."/>
            <person name="Singh A."/>
            <person name="Wilkins M.J."/>
            <person name="Karaoz U."/>
            <person name="Brodie E.L."/>
            <person name="Williams K.H."/>
            <person name="Hubbard S.S."/>
            <person name="Banfield J.F."/>
        </authorList>
    </citation>
    <scope>NUCLEOTIDE SEQUENCE [LARGE SCALE GENOMIC DNA]</scope>
</reference>
<gene>
    <name evidence="1" type="ORF">A2556_01480</name>
</gene>
<dbReference type="EMBL" id="MHTM01000030">
    <property type="protein sequence ID" value="OHA61697.1"/>
    <property type="molecule type" value="Genomic_DNA"/>
</dbReference>
<protein>
    <submittedName>
        <fullName evidence="1">Uncharacterized protein</fullName>
    </submittedName>
</protein>